<dbReference type="PROSITE" id="PS00154">
    <property type="entry name" value="ATPASE_E1_E2"/>
    <property type="match status" value="1"/>
</dbReference>
<dbReference type="GO" id="GO:0005507">
    <property type="term" value="F:copper ion binding"/>
    <property type="evidence" value="ECO:0007669"/>
    <property type="project" value="TreeGrafter"/>
</dbReference>
<dbReference type="EMBL" id="BDQF01000008">
    <property type="protein sequence ID" value="GAW80113.1"/>
    <property type="molecule type" value="Genomic_DNA"/>
</dbReference>
<feature type="transmembrane region" description="Helical" evidence="9">
    <location>
        <begin position="1365"/>
        <end position="1387"/>
    </location>
</feature>
<gene>
    <name evidence="11" type="ORF">PGO_070280</name>
</gene>
<dbReference type="Gene3D" id="3.40.50.1000">
    <property type="entry name" value="HAD superfamily/HAD-like"/>
    <property type="match status" value="2"/>
</dbReference>
<dbReference type="NCBIfam" id="TIGR01494">
    <property type="entry name" value="ATPase_P-type"/>
    <property type="match status" value="1"/>
</dbReference>
<dbReference type="InterPro" id="IPR036412">
    <property type="entry name" value="HAD-like_sf"/>
</dbReference>
<dbReference type="GO" id="GO:0043682">
    <property type="term" value="F:P-type divalent copper transporter activity"/>
    <property type="evidence" value="ECO:0007669"/>
    <property type="project" value="TreeGrafter"/>
</dbReference>
<dbReference type="InterPro" id="IPR018303">
    <property type="entry name" value="ATPase_P-typ_P_site"/>
</dbReference>
<feature type="transmembrane region" description="Helical" evidence="9">
    <location>
        <begin position="1012"/>
        <end position="1036"/>
    </location>
</feature>
<evidence type="ECO:0000256" key="7">
    <source>
        <dbReference type="ARBA" id="ARBA00023136"/>
    </source>
</evidence>
<dbReference type="SUPFAM" id="SSF81653">
    <property type="entry name" value="Calcium ATPase, transduction domain A"/>
    <property type="match status" value="1"/>
</dbReference>
<dbReference type="InterPro" id="IPR059000">
    <property type="entry name" value="ATPase_P-type_domA"/>
</dbReference>
<dbReference type="OrthoDB" id="432719at2759"/>
<feature type="compositionally biased region" description="Basic residues" evidence="8">
    <location>
        <begin position="1491"/>
        <end position="1500"/>
    </location>
</feature>
<dbReference type="GO" id="GO:0016887">
    <property type="term" value="F:ATP hydrolysis activity"/>
    <property type="evidence" value="ECO:0007669"/>
    <property type="project" value="InterPro"/>
</dbReference>
<comment type="similarity">
    <text evidence="2">Belongs to the cation transport ATPase (P-type) (TC 3.A.3) family. Type IB subfamily.</text>
</comment>
<feature type="compositionally biased region" description="Low complexity" evidence="8">
    <location>
        <begin position="1699"/>
        <end position="1713"/>
    </location>
</feature>
<dbReference type="Gene3D" id="1.20.1110.10">
    <property type="entry name" value="Calcium-transporting ATPase, transmembrane domain"/>
    <property type="match status" value="1"/>
</dbReference>
<feature type="transmembrane region" description="Helical" evidence="9">
    <location>
        <begin position="2052"/>
        <end position="2073"/>
    </location>
</feature>
<dbReference type="Pfam" id="PF00702">
    <property type="entry name" value="Hydrolase"/>
    <property type="match status" value="1"/>
</dbReference>
<dbReference type="InterPro" id="IPR008250">
    <property type="entry name" value="ATPase_P-typ_transduc_dom_A_sf"/>
</dbReference>
<dbReference type="SFLD" id="SFLDG00002">
    <property type="entry name" value="C1.7:_P-type_atpase_like"/>
    <property type="match status" value="1"/>
</dbReference>
<evidence type="ECO:0000256" key="2">
    <source>
        <dbReference type="ARBA" id="ARBA00006024"/>
    </source>
</evidence>
<evidence type="ECO:0000256" key="6">
    <source>
        <dbReference type="ARBA" id="ARBA00022989"/>
    </source>
</evidence>
<evidence type="ECO:0000256" key="4">
    <source>
        <dbReference type="ARBA" id="ARBA00022723"/>
    </source>
</evidence>
<dbReference type="OMA" id="ADACIVD"/>
<feature type="transmembrane region" description="Helical" evidence="9">
    <location>
        <begin position="977"/>
        <end position="1000"/>
    </location>
</feature>
<dbReference type="Pfam" id="PF00122">
    <property type="entry name" value="E1-E2_ATPase"/>
    <property type="match status" value="1"/>
</dbReference>
<organism evidence="11 12">
    <name type="scientific">Plasmodium gonderi</name>
    <dbReference type="NCBI Taxonomy" id="77519"/>
    <lineage>
        <taxon>Eukaryota</taxon>
        <taxon>Sar</taxon>
        <taxon>Alveolata</taxon>
        <taxon>Apicomplexa</taxon>
        <taxon>Aconoidasida</taxon>
        <taxon>Haemosporida</taxon>
        <taxon>Plasmodiidae</taxon>
        <taxon>Plasmodium</taxon>
        <taxon>Plasmodium (Plasmodium)</taxon>
    </lineage>
</organism>
<dbReference type="SFLD" id="SFLDS00003">
    <property type="entry name" value="Haloacid_Dehalogenase"/>
    <property type="match status" value="1"/>
</dbReference>
<accession>A0A1Y1JI48</accession>
<dbReference type="PRINTS" id="PR00119">
    <property type="entry name" value="CATATPASE"/>
</dbReference>
<dbReference type="GO" id="GO:0012505">
    <property type="term" value="C:endomembrane system"/>
    <property type="evidence" value="ECO:0007669"/>
    <property type="project" value="UniProtKB-SubCell"/>
</dbReference>
<keyword evidence="5" id="KW-1278">Translocase</keyword>
<dbReference type="InterPro" id="IPR023299">
    <property type="entry name" value="ATPase_P-typ_cyto_dom_N"/>
</dbReference>
<dbReference type="GO" id="GO:0016020">
    <property type="term" value="C:membrane"/>
    <property type="evidence" value="ECO:0007669"/>
    <property type="project" value="InterPro"/>
</dbReference>
<evidence type="ECO:0000256" key="3">
    <source>
        <dbReference type="ARBA" id="ARBA00022692"/>
    </source>
</evidence>
<evidence type="ECO:0000256" key="9">
    <source>
        <dbReference type="SAM" id="Phobius"/>
    </source>
</evidence>
<dbReference type="RefSeq" id="XP_028542702.1">
    <property type="nucleotide sequence ID" value="XM_028686901.1"/>
</dbReference>
<keyword evidence="3 9" id="KW-0812">Transmembrane</keyword>
<feature type="transmembrane region" description="Helical" evidence="9">
    <location>
        <begin position="2023"/>
        <end position="2046"/>
    </location>
</feature>
<dbReference type="GeneID" id="39746826"/>
<feature type="region of interest" description="Disordered" evidence="8">
    <location>
        <begin position="1694"/>
        <end position="1719"/>
    </location>
</feature>
<dbReference type="SUPFAM" id="SSF81665">
    <property type="entry name" value="Calcium ATPase, transmembrane domain M"/>
    <property type="match status" value="1"/>
</dbReference>
<proteinExistence type="inferred from homology"/>
<dbReference type="SFLD" id="SFLDF00027">
    <property type="entry name" value="p-type_atpase"/>
    <property type="match status" value="1"/>
</dbReference>
<dbReference type="SUPFAM" id="SSF56784">
    <property type="entry name" value="HAD-like"/>
    <property type="match status" value="1"/>
</dbReference>
<dbReference type="Gene3D" id="3.40.1110.10">
    <property type="entry name" value="Calcium-transporting ATPase, cytoplasmic domain N"/>
    <property type="match status" value="2"/>
</dbReference>
<keyword evidence="7 9" id="KW-0472">Membrane</keyword>
<dbReference type="PANTHER" id="PTHR43520">
    <property type="entry name" value="ATP7, ISOFORM B"/>
    <property type="match status" value="1"/>
</dbReference>
<reference evidence="12" key="1">
    <citation type="submission" date="2017-04" db="EMBL/GenBank/DDBJ databases">
        <title>Plasmodium gonderi genome.</title>
        <authorList>
            <person name="Arisue N."/>
            <person name="Honma H."/>
            <person name="Kawai S."/>
            <person name="Tougan T."/>
            <person name="Tanabe K."/>
            <person name="Horii T."/>
        </authorList>
    </citation>
    <scope>NUCLEOTIDE SEQUENCE [LARGE SCALE GENOMIC DNA]</scope>
    <source>
        <strain evidence="12">ATCC 30045</strain>
    </source>
</reference>
<keyword evidence="12" id="KW-1185">Reference proteome</keyword>
<dbReference type="InterPro" id="IPR001757">
    <property type="entry name" value="P_typ_ATPase"/>
</dbReference>
<name>A0A1Y1JI48_PLAGO</name>
<keyword evidence="4" id="KW-0479">Metal-binding</keyword>
<evidence type="ECO:0000313" key="11">
    <source>
        <dbReference type="EMBL" id="GAW80113.1"/>
    </source>
</evidence>
<dbReference type="InterPro" id="IPR023214">
    <property type="entry name" value="HAD_sf"/>
</dbReference>
<keyword evidence="6 9" id="KW-1133">Transmembrane helix</keyword>
<evidence type="ECO:0000313" key="12">
    <source>
        <dbReference type="Proteomes" id="UP000195521"/>
    </source>
</evidence>
<dbReference type="Proteomes" id="UP000195521">
    <property type="component" value="Unassembled WGS sequence"/>
</dbReference>
<dbReference type="PANTHER" id="PTHR43520:SF8">
    <property type="entry name" value="P-TYPE CU(+) TRANSPORTER"/>
    <property type="match status" value="1"/>
</dbReference>
<feature type="domain" description="P-type ATPase A" evidence="10">
    <location>
        <begin position="1219"/>
        <end position="1299"/>
    </location>
</feature>
<evidence type="ECO:0000259" key="10">
    <source>
        <dbReference type="Pfam" id="PF00122"/>
    </source>
</evidence>
<feature type="region of interest" description="Disordered" evidence="8">
    <location>
        <begin position="645"/>
        <end position="693"/>
    </location>
</feature>
<evidence type="ECO:0000256" key="8">
    <source>
        <dbReference type="SAM" id="MobiDB-lite"/>
    </source>
</evidence>
<protein>
    <submittedName>
        <fullName evidence="11">Copper-transporting ATPase</fullName>
    </submittedName>
</protein>
<dbReference type="InterPro" id="IPR023298">
    <property type="entry name" value="ATPase_P-typ_TM_dom_sf"/>
</dbReference>
<feature type="compositionally biased region" description="Basic and acidic residues" evidence="8">
    <location>
        <begin position="645"/>
        <end position="685"/>
    </location>
</feature>
<evidence type="ECO:0000256" key="5">
    <source>
        <dbReference type="ARBA" id="ARBA00022967"/>
    </source>
</evidence>
<dbReference type="InterPro" id="IPR044492">
    <property type="entry name" value="P_typ_ATPase_HD_dom"/>
</dbReference>
<comment type="caution">
    <text evidence="11">The sequence shown here is derived from an EMBL/GenBank/DDBJ whole genome shotgun (WGS) entry which is preliminary data.</text>
</comment>
<dbReference type="GO" id="GO:0055070">
    <property type="term" value="P:copper ion homeostasis"/>
    <property type="evidence" value="ECO:0007669"/>
    <property type="project" value="TreeGrafter"/>
</dbReference>
<comment type="subcellular location">
    <subcellularLocation>
        <location evidence="1">Endomembrane system</location>
        <topology evidence="1">Multi-pass membrane protein</topology>
    </subcellularLocation>
</comment>
<dbReference type="Gene3D" id="2.70.150.10">
    <property type="entry name" value="Calcium-transporting ATPase, cytoplasmic transduction domain A"/>
    <property type="match status" value="1"/>
</dbReference>
<feature type="region of interest" description="Disordered" evidence="8">
    <location>
        <begin position="1491"/>
        <end position="1510"/>
    </location>
</feature>
<sequence>MAKSVLLLSNINDNVKNKINSLKIEDVEGVEGLTFTNNSASILFNDSIIDANSLVAIINSSKDINGIFQENEEVEKMNEENKNVHCENGEYVNKLTFCPNEDYTQCNNQNCYIKKTFTEKNTDDEINSTELIYWKDNVTSLHVHDIDKDMECGIKDTKHVNTKIREPFGNTCGGKNYYENEYQEIYNKNVNDGFYAISGSNEDTDNVKAYEFDNKIQEHHVNNNMLRDVHIDNTRSRNVHAVESTYNYIELRNEQRSDKDHLESEKLSVFELLKNNKGENSKLNKYYNVKIDSRRGIMSQEKEFELGKGNSFVSNHSRSGNIFQDYETYRGKRENMYICELRIYNMTCDNCGNKIISFLKDKNLIVDGYSFATDSKIKLKLDVSEGNSYRPSSSIDEKNDDNKNSIKIFVNKIMSEIKDSGFNNDLIDLYKEEDNNNKDILFDITLYVFRDDVIKAHGLLKSLKGIKSVEYDVRQEYIYILYNPDVIGIRLILEILKKQKNIDAYYDEDKEKYFRSTRNNETNNSLKLIELICCFFLSIMIIILNNYQMNMGSMNGFYSYGNYKSYMKMFNFLHFGNVKDKIYEENFTHEPSIESNAGKNNFPEFFFSKHYFSTAGEEDKEMTKPDRNSVRSFGTNEMYDKKKMKEFQKVESGNRNKNSKEKKQNSIDHTDKYELDPKAKGHKNSDNSTVSYPEGIDVTMTQDKLSNYEQDSKNKNLQGRNVLEKESIKMKHGKVSSKPLNKYVKSVLKEKQTKEGEKDNITLSDKSESKMLIENHLNSKLESGNVIRKNMHSSMNVIPNSNFFLKVYSNISDKKKENFPEINEIDFLFDFRRDFKRKEESRSLNSKVTSNDVVLSCLDTTSRKDAPVKDMEYFRSRFSRGLNMSRNPLNKKTEVQTRKEDKVEFFHEGNLKEEDVKNCIWMKKKNSNDEPKNTVEKNGLLKSQWFLDDNTLYDTMMNMSISTYLDNKIFGNLPLRLLLIFLLSSIVYIYFGFHFVLSGYKNLKNGIINMNVLISISSSFSYFYSLLLLLFCLFFYVDLEGIPLYFDSSALLICIMRMGFEIENFLVSFTKKKMEDLYEKNTKHVYILEKRNDKTDDSKTVNEQINNCPFGSSQSGKNNISILNIINSNKDDIVFKSGNQGLSPTGSGALSNFCKNSDNYSRKEFKIANGRRGGEEEEETGYENYNNAFHRDKPKEINISKIFCEDKKININDFIINSYPVQFIQKYDMLVFYEGDTLLVDGIKMNDDISYVDESMISGEKKAITKFKGDKIYAGSKCMQGVIILYIDNISKGNYIEYVKKTLDEVNCKKTNLQLYADKIASIFIPFIIGLCVAVFFIWFILTYFEYVNIKKDNYFKLNKLLSCIFFSIHFSLSILCVACPCAVGLASPLSIAISSYICSTIGIIIKNINIFDIFLECNHFIFDKTGTLTIGKPVVNKVYISTNLEMFTDQLLKGRGTPRNNLEVNFTYDNMPNGFSNISNDENQFRNFHPHKRKGKNAHTKTSITDDNSEKRMYNHNLDTSSSDENLCNINDKTNEVSVLHTSNDGDKIRKDENIHLVKGKMHNLLAYQRLTNENEEKKVLKEDRNRNNNRTLNFIESLNCSGRNVTFYSFTTQKDYYKIEIKKSLIRTEERSSDRSLTEMENVACSGKKSIFNRIVSFINNKRKKSKYNKIGNKSLKEYFINDCEISISSYDDDSYTSETSSENNDTSITDTENRQVPYGEEYENKHMRNINNERSFDDKNNLSEKIKNWLYLFLSLSSNLEKYSNHLYATSINTYVNTNFCINETFDIQNLKNEKNQGITGVINDLSVTIGTLYYCYTKYKNSHCCHSEEAVEEKLNMKNFEANLYSCDCNVHKTYQYLYNYSNSKKNESNNIIFMCIEGIIVGFFTLVDDIKPEVFDLIRYLKKERKKVYVCTGDNYMNAIYISKILGIPKRNVSSNTLPMEKVHFVKKIQSLNNGKVCMIGDGINDCFALKSADLGLSLSTRSNVVMDSADACIVDNNLSVIIKLFEISRKTLIVIKFNFLFSFIINIFFILLASGSFYALNYVFSPFLFTFLMFCSSIVVILSSLSLKL</sequence>
<dbReference type="GO" id="GO:0005524">
    <property type="term" value="F:ATP binding"/>
    <property type="evidence" value="ECO:0007669"/>
    <property type="project" value="InterPro"/>
</dbReference>
<feature type="transmembrane region" description="Helical" evidence="9">
    <location>
        <begin position="1320"/>
        <end position="1345"/>
    </location>
</feature>
<evidence type="ECO:0000256" key="1">
    <source>
        <dbReference type="ARBA" id="ARBA00004127"/>
    </source>
</evidence>